<dbReference type="EMBL" id="CM004394">
    <property type="protein sequence ID" value="OAY44686.1"/>
    <property type="molecule type" value="Genomic_DNA"/>
</dbReference>
<evidence type="ECO:0000313" key="1">
    <source>
        <dbReference type="EMBL" id="OAY44686.1"/>
    </source>
</evidence>
<reference evidence="1" key="1">
    <citation type="submission" date="2016-02" db="EMBL/GenBank/DDBJ databases">
        <title>WGS assembly of Manihot esculenta.</title>
        <authorList>
            <person name="Bredeson J.V."/>
            <person name="Prochnik S.E."/>
            <person name="Lyons J.B."/>
            <person name="Schmutz J."/>
            <person name="Grimwood J."/>
            <person name="Vrebalov J."/>
            <person name="Bart R.S."/>
            <person name="Amuge T."/>
            <person name="Ferguson M.E."/>
            <person name="Green R."/>
            <person name="Putnam N."/>
            <person name="Stites J."/>
            <person name="Rounsley S."/>
            <person name="Rokhsar D.S."/>
        </authorList>
    </citation>
    <scope>NUCLEOTIDE SEQUENCE [LARGE SCALE GENOMIC DNA]</scope>
    <source>
        <tissue evidence="1">Leaf</tissue>
    </source>
</reference>
<proteinExistence type="predicted"/>
<protein>
    <submittedName>
        <fullName evidence="1">Uncharacterized protein</fullName>
    </submittedName>
</protein>
<dbReference type="AlphaFoldDB" id="A0A2C9VH23"/>
<organism evidence="1">
    <name type="scientific">Manihot esculenta</name>
    <name type="common">Cassava</name>
    <name type="synonym">Jatropha manihot</name>
    <dbReference type="NCBI Taxonomy" id="3983"/>
    <lineage>
        <taxon>Eukaryota</taxon>
        <taxon>Viridiplantae</taxon>
        <taxon>Streptophyta</taxon>
        <taxon>Embryophyta</taxon>
        <taxon>Tracheophyta</taxon>
        <taxon>Spermatophyta</taxon>
        <taxon>Magnoliopsida</taxon>
        <taxon>eudicotyledons</taxon>
        <taxon>Gunneridae</taxon>
        <taxon>Pentapetalae</taxon>
        <taxon>rosids</taxon>
        <taxon>fabids</taxon>
        <taxon>Malpighiales</taxon>
        <taxon>Euphorbiaceae</taxon>
        <taxon>Crotonoideae</taxon>
        <taxon>Manihoteae</taxon>
        <taxon>Manihot</taxon>
    </lineage>
</organism>
<sequence length="69" mass="7728">MQNYKIHNAKFQKGLNNSTYFACLIMIKQHMFKETGKLSRKIPFNSPVVIQSGAGPIKSSLAVTCKINI</sequence>
<name>A0A2C9VH23_MANES</name>
<gene>
    <name evidence="1" type="ORF">MANES_08G171600</name>
</gene>
<accession>A0A2C9VH23</accession>